<proteinExistence type="predicted"/>
<gene>
    <name evidence="1" type="ORF">SAMN02787073_3644</name>
</gene>
<organism evidence="1 2">
    <name type="scientific">Chryseobacterium vrystaatense</name>
    <dbReference type="NCBI Taxonomy" id="307480"/>
    <lineage>
        <taxon>Bacteria</taxon>
        <taxon>Pseudomonadati</taxon>
        <taxon>Bacteroidota</taxon>
        <taxon>Flavobacteriia</taxon>
        <taxon>Flavobacteriales</taxon>
        <taxon>Weeksellaceae</taxon>
        <taxon>Chryseobacterium group</taxon>
        <taxon>Chryseobacterium</taxon>
    </lineage>
</organism>
<dbReference type="EMBL" id="FQVE01000004">
    <property type="protein sequence ID" value="SHG13259.1"/>
    <property type="molecule type" value="Genomic_DNA"/>
</dbReference>
<accession>A0A1M5HBA2</accession>
<protein>
    <submittedName>
        <fullName evidence="1">Uncharacterized protein</fullName>
    </submittedName>
</protein>
<reference evidence="2" key="1">
    <citation type="submission" date="2016-11" db="EMBL/GenBank/DDBJ databases">
        <authorList>
            <person name="Varghese N."/>
            <person name="Submissions S."/>
        </authorList>
    </citation>
    <scope>NUCLEOTIDE SEQUENCE [LARGE SCALE GENOMIC DNA]</scope>
    <source>
        <strain evidence="2">YR203</strain>
    </source>
</reference>
<evidence type="ECO:0000313" key="2">
    <source>
        <dbReference type="Proteomes" id="UP000184108"/>
    </source>
</evidence>
<dbReference type="Proteomes" id="UP000184108">
    <property type="component" value="Unassembled WGS sequence"/>
</dbReference>
<evidence type="ECO:0000313" key="1">
    <source>
        <dbReference type="EMBL" id="SHG13259.1"/>
    </source>
</evidence>
<dbReference type="AlphaFoldDB" id="A0A1M5HBA2"/>
<sequence>MKNCKKPGWIEELQKRLDDEFGVLSLTSFSFKEDKITDHSRQEIPNTPLLKKENS</sequence>
<dbReference type="RefSeq" id="WP_175550405.1">
    <property type="nucleotide sequence ID" value="NZ_FQVE01000004.1"/>
</dbReference>
<name>A0A1M5HBA2_9FLAO</name>